<evidence type="ECO:0000313" key="3">
    <source>
        <dbReference type="EMBL" id="TRZ40509.1"/>
    </source>
</evidence>
<evidence type="ECO:0000259" key="2">
    <source>
        <dbReference type="Pfam" id="PF04909"/>
    </source>
</evidence>
<comment type="caution">
    <text evidence="3">The sequence shown here is derived from an EMBL/GenBank/DDBJ whole genome shotgun (WGS) entry which is preliminary data.</text>
</comment>
<dbReference type="SUPFAM" id="SSF51556">
    <property type="entry name" value="Metallo-dependent hydrolases"/>
    <property type="match status" value="1"/>
</dbReference>
<protein>
    <recommendedName>
        <fullName evidence="2">Amidohydrolase-related domain-containing protein</fullName>
    </recommendedName>
</protein>
<dbReference type="AlphaFoldDB" id="A0A553SU39"/>
<dbReference type="Gene3D" id="3.20.20.140">
    <property type="entry name" value="Metal-dependent hydrolases"/>
    <property type="match status" value="1"/>
</dbReference>
<keyword evidence="1" id="KW-0456">Lyase</keyword>
<proteinExistence type="predicted"/>
<organism evidence="3 4">
    <name type="scientific">Niallia circulans</name>
    <name type="common">Bacillus circulans</name>
    <dbReference type="NCBI Taxonomy" id="1397"/>
    <lineage>
        <taxon>Bacteria</taxon>
        <taxon>Bacillati</taxon>
        <taxon>Bacillota</taxon>
        <taxon>Bacilli</taxon>
        <taxon>Bacillales</taxon>
        <taxon>Bacillaceae</taxon>
        <taxon>Niallia</taxon>
    </lineage>
</organism>
<dbReference type="PANTHER" id="PTHR21240">
    <property type="entry name" value="2-AMINO-3-CARBOXYLMUCONATE-6-SEMIALDEHYDE DECARBOXYLASE"/>
    <property type="match status" value="1"/>
</dbReference>
<evidence type="ECO:0000313" key="4">
    <source>
        <dbReference type="Proteomes" id="UP000319837"/>
    </source>
</evidence>
<dbReference type="InterPro" id="IPR006680">
    <property type="entry name" value="Amidohydro-rel"/>
</dbReference>
<dbReference type="InterPro" id="IPR032465">
    <property type="entry name" value="ACMSD"/>
</dbReference>
<evidence type="ECO:0000256" key="1">
    <source>
        <dbReference type="ARBA" id="ARBA00023239"/>
    </source>
</evidence>
<feature type="domain" description="Amidohydrolase-related" evidence="2">
    <location>
        <begin position="69"/>
        <end position="259"/>
    </location>
</feature>
<dbReference type="GO" id="GO:0016831">
    <property type="term" value="F:carboxy-lyase activity"/>
    <property type="evidence" value="ECO:0007669"/>
    <property type="project" value="InterPro"/>
</dbReference>
<dbReference type="CDD" id="cd01292">
    <property type="entry name" value="metallo-dependent_hydrolases"/>
    <property type="match status" value="1"/>
</dbReference>
<accession>A0A553SU39</accession>
<name>A0A553SU39_NIACI</name>
<dbReference type="PANTHER" id="PTHR21240:SF19">
    <property type="entry name" value="CATALYTIC_ HYDROLASE"/>
    <property type="match status" value="1"/>
</dbReference>
<dbReference type="InterPro" id="IPR032466">
    <property type="entry name" value="Metal_Hydrolase"/>
</dbReference>
<dbReference type="GO" id="GO:0016787">
    <property type="term" value="F:hydrolase activity"/>
    <property type="evidence" value="ECO:0007669"/>
    <property type="project" value="InterPro"/>
</dbReference>
<dbReference type="Proteomes" id="UP000319837">
    <property type="component" value="Unassembled WGS sequence"/>
</dbReference>
<dbReference type="Pfam" id="PF04909">
    <property type="entry name" value="Amidohydro_2"/>
    <property type="match status" value="1"/>
</dbReference>
<gene>
    <name evidence="3" type="ORF">CEQ21_06285</name>
</gene>
<sequence length="262" mass="29716">MYTMYTPLYFKGVLIIKIIDTHMHLGVSKFSGVSTTEEDITNAMDKYGIEAAFVMPQPTLENVFDVHTAIGTMMEKYPNRIFGMTSLDPWLAEEIYVNEVERCIKQLGFVAIKLHPLGHNISPLSKHCEKIYSLASKYQVPVLVHTGTGNPFSLPSLMIDPAKRYPDVSFILCHAGFAVYADEALVAAKHCENIFLEPSWCQTYMTRKMIDQVGIEKIIMGSDHISNIPVELAKYNNIGLTDEQLETIFYLNPKRIFKLKKL</sequence>
<dbReference type="EMBL" id="RIBP01000001">
    <property type="protein sequence ID" value="TRZ40509.1"/>
    <property type="molecule type" value="Genomic_DNA"/>
</dbReference>
<reference evidence="4" key="1">
    <citation type="submission" date="2018-10" db="EMBL/GenBank/DDBJ databases">
        <title>FDA dAtabase for Regulatory Grade micrObial Sequences (FDA-ARGOS): Supporting development and validation of Infectious Disease Dx tests.</title>
        <authorList>
            <person name="Minogue T."/>
            <person name="Wolcott M."/>
            <person name="Wasieloski L."/>
            <person name="Aguilar W."/>
            <person name="Moore D."/>
            <person name="Tallon L."/>
            <person name="Sadzewicz L."/>
            <person name="Sengamalay N."/>
            <person name="Ott S."/>
            <person name="Godinez A."/>
            <person name="Nagaraj S."/>
            <person name="Vavikolanu K."/>
            <person name="Vyas G."/>
            <person name="Nadendla S."/>
            <person name="George J."/>
            <person name="Sichtig H."/>
        </authorList>
    </citation>
    <scope>NUCLEOTIDE SEQUENCE [LARGE SCALE GENOMIC DNA]</scope>
    <source>
        <strain evidence="4">FDAARGOS_343</strain>
    </source>
</reference>